<dbReference type="PANTHER" id="PTHR48100:SF59">
    <property type="entry name" value="ADENOSYLCOBALAMIN_ALPHA-RIBAZOLE PHOSPHATASE"/>
    <property type="match status" value="1"/>
</dbReference>
<organism evidence="1 2">
    <name type="scientific">Priestia aryabhattai</name>
    <name type="common">Bacillus aryabhattai</name>
    <dbReference type="NCBI Taxonomy" id="412384"/>
    <lineage>
        <taxon>Bacteria</taxon>
        <taxon>Bacillati</taxon>
        <taxon>Bacillota</taxon>
        <taxon>Bacilli</taxon>
        <taxon>Bacillales</taxon>
        <taxon>Bacillaceae</taxon>
        <taxon>Priestia</taxon>
    </lineage>
</organism>
<keyword evidence="1" id="KW-0614">Plasmid</keyword>
<dbReference type="CDD" id="cd07067">
    <property type="entry name" value="HP_PGM_like"/>
    <property type="match status" value="1"/>
</dbReference>
<sequence length="184" mass="21463">MTNLYLVRHAHSIYTPDEMGRPLSKKGLLDTKYINNLLEDEDIHIVISSPYKRAFQTVEGVANHFNLEIEIEFELRERKLSSYPIDDFEEAITKVWEDPSFCLKGGESNKIAQQRGIACIFKILEKHKGKNIVIGTHGNIMVLIMNYFNARYDFDFWKNLMMPDIYKLSFEDNNLKAISRVLIN</sequence>
<accession>A0ABD7X380</accession>
<dbReference type="Gene3D" id="3.40.50.1240">
    <property type="entry name" value="Phosphoglycerate mutase-like"/>
    <property type="match status" value="1"/>
</dbReference>
<name>A0ABD7X380_PRIAR</name>
<dbReference type="Proteomes" id="UP001220217">
    <property type="component" value="Plasmid pG5MAi6_1"/>
</dbReference>
<dbReference type="InterPro" id="IPR050275">
    <property type="entry name" value="PGM_Phosphatase"/>
</dbReference>
<dbReference type="EMBL" id="CP118719">
    <property type="protein sequence ID" value="WEA47111.1"/>
    <property type="molecule type" value="Genomic_DNA"/>
</dbReference>
<dbReference type="RefSeq" id="WP_275037653.1">
    <property type="nucleotide sequence ID" value="NZ_CP118719.1"/>
</dbReference>
<dbReference type="SUPFAM" id="SSF53254">
    <property type="entry name" value="Phosphoglycerate mutase-like"/>
    <property type="match status" value="1"/>
</dbReference>
<gene>
    <name evidence="1" type="ORF">PWO00_27805</name>
</gene>
<reference evidence="1 2" key="1">
    <citation type="submission" date="2023-02" db="EMBL/GenBank/DDBJ databases">
        <title>Complete genome sequence of Priestia aryabhattai G5MAi6, a methanol-tolerant strain isolated from tap water in Hong Kong.</title>
        <authorList>
            <person name="Leung K.M."/>
            <person name="Lai G.K.K."/>
            <person name="Griffin S.D.J."/>
        </authorList>
    </citation>
    <scope>NUCLEOTIDE SEQUENCE [LARGE SCALE GENOMIC DNA]</scope>
    <source>
        <strain evidence="1 2">G5MAi6</strain>
        <plasmid evidence="1 2">pG5MAi6_1</plasmid>
    </source>
</reference>
<evidence type="ECO:0000313" key="1">
    <source>
        <dbReference type="EMBL" id="WEA47111.1"/>
    </source>
</evidence>
<dbReference type="PANTHER" id="PTHR48100">
    <property type="entry name" value="BROAD-SPECIFICITY PHOSPHATASE YOR283W-RELATED"/>
    <property type="match status" value="1"/>
</dbReference>
<protein>
    <submittedName>
        <fullName evidence="1">Phosphoglycerate mutase family protein</fullName>
    </submittedName>
</protein>
<proteinExistence type="predicted"/>
<dbReference type="Pfam" id="PF00300">
    <property type="entry name" value="His_Phos_1"/>
    <property type="match status" value="1"/>
</dbReference>
<dbReference type="InterPro" id="IPR013078">
    <property type="entry name" value="His_Pase_superF_clade-1"/>
</dbReference>
<dbReference type="InterPro" id="IPR029033">
    <property type="entry name" value="His_PPase_superfam"/>
</dbReference>
<dbReference type="SMART" id="SM00855">
    <property type="entry name" value="PGAM"/>
    <property type="match status" value="1"/>
</dbReference>
<dbReference type="AlphaFoldDB" id="A0ABD7X380"/>
<evidence type="ECO:0000313" key="2">
    <source>
        <dbReference type="Proteomes" id="UP001220217"/>
    </source>
</evidence>
<geneLocation type="plasmid" evidence="1 2">
    <name>pG5MAi6_1</name>
</geneLocation>